<name>A0AC35F7H1_9BILA</name>
<evidence type="ECO:0000313" key="1">
    <source>
        <dbReference type="Proteomes" id="UP000887580"/>
    </source>
</evidence>
<accession>A0AC35F7H1</accession>
<sequence length="262" mass="28743">MSDFNGKVVIITGSSSGIGQAAAILFAKNGASVTIHGRSEDGLKKTMEMLLEAKIPKDRIHSVRGAVTEDSVLKALIEETIKKFGKIDVLINNVGIAKKEGEKNVRSMENLDYIWNVNVKSIIHLTELAIPYLEKTKGNIINVSSAVSLKTNQMSPFYAISKAALDHFTRNYASLLASKGIRVNSLNPGVTETAFASRHGITQEMREKTIKLFPIPLCRWGTSEEMAEFLIFMASEKSSYLTGQCIFVEGGLLIDSPTIKFD</sequence>
<dbReference type="Proteomes" id="UP000887580">
    <property type="component" value="Unplaced"/>
</dbReference>
<organism evidence="1 2">
    <name type="scientific">Panagrolaimus sp. PS1159</name>
    <dbReference type="NCBI Taxonomy" id="55785"/>
    <lineage>
        <taxon>Eukaryota</taxon>
        <taxon>Metazoa</taxon>
        <taxon>Ecdysozoa</taxon>
        <taxon>Nematoda</taxon>
        <taxon>Chromadorea</taxon>
        <taxon>Rhabditida</taxon>
        <taxon>Tylenchina</taxon>
        <taxon>Panagrolaimomorpha</taxon>
        <taxon>Panagrolaimoidea</taxon>
        <taxon>Panagrolaimidae</taxon>
        <taxon>Panagrolaimus</taxon>
    </lineage>
</organism>
<proteinExistence type="predicted"/>
<evidence type="ECO:0000313" key="2">
    <source>
        <dbReference type="WBParaSite" id="PS1159_v2.g14645.t1"/>
    </source>
</evidence>
<protein>
    <submittedName>
        <fullName evidence="2">Uncharacterized protein</fullName>
    </submittedName>
</protein>
<reference evidence="2" key="1">
    <citation type="submission" date="2022-11" db="UniProtKB">
        <authorList>
            <consortium name="WormBaseParasite"/>
        </authorList>
    </citation>
    <scope>IDENTIFICATION</scope>
</reference>
<dbReference type="WBParaSite" id="PS1159_v2.g14645.t1">
    <property type="protein sequence ID" value="PS1159_v2.g14645.t1"/>
    <property type="gene ID" value="PS1159_v2.g14645"/>
</dbReference>